<gene>
    <name evidence="2" type="ORF">M406DRAFT_335433</name>
</gene>
<comment type="caution">
    <text evidence="2">The sequence shown here is derived from an EMBL/GenBank/DDBJ whole genome shotgun (WGS) entry which is preliminary data.</text>
</comment>
<keyword evidence="3" id="KW-1185">Reference proteome</keyword>
<evidence type="ECO:0000313" key="3">
    <source>
        <dbReference type="Proteomes" id="UP000803844"/>
    </source>
</evidence>
<proteinExistence type="predicted"/>
<evidence type="ECO:0000313" key="2">
    <source>
        <dbReference type="EMBL" id="KAF3769576.1"/>
    </source>
</evidence>
<feature type="compositionally biased region" description="Basic and acidic residues" evidence="1">
    <location>
        <begin position="122"/>
        <end position="132"/>
    </location>
</feature>
<dbReference type="OrthoDB" id="3359339at2759"/>
<sequence>MAPTNEELNRIAKQAEVDLNSYQAKQGLNNSSVDDAGVDTGVENKFPGAEVKYGSELSTNASYNKRIPPEEGGELDDRGRQTRGTHFEGTGGPESKFEETGENDNDVVTSKALGRSDVVGAGKERKGNDILDRGVSATTNNVGSNPPGPGGSKFKGEDYYRPESVPDSVSAEGYLAPESVTQASKETELGS</sequence>
<dbReference type="GeneID" id="63838173"/>
<feature type="region of interest" description="Disordered" evidence="1">
    <location>
        <begin position="22"/>
        <end position="191"/>
    </location>
</feature>
<name>A0A9P4YA36_CRYP1</name>
<dbReference type="RefSeq" id="XP_040780537.1">
    <property type="nucleotide sequence ID" value="XM_040921044.1"/>
</dbReference>
<dbReference type="Proteomes" id="UP000803844">
    <property type="component" value="Unassembled WGS sequence"/>
</dbReference>
<feature type="compositionally biased region" description="Polar residues" evidence="1">
    <location>
        <begin position="22"/>
        <end position="33"/>
    </location>
</feature>
<organism evidence="2 3">
    <name type="scientific">Cryphonectria parasitica (strain ATCC 38755 / EP155)</name>
    <dbReference type="NCBI Taxonomy" id="660469"/>
    <lineage>
        <taxon>Eukaryota</taxon>
        <taxon>Fungi</taxon>
        <taxon>Dikarya</taxon>
        <taxon>Ascomycota</taxon>
        <taxon>Pezizomycotina</taxon>
        <taxon>Sordariomycetes</taxon>
        <taxon>Sordariomycetidae</taxon>
        <taxon>Diaporthales</taxon>
        <taxon>Cryphonectriaceae</taxon>
        <taxon>Cryphonectria-Endothia species complex</taxon>
        <taxon>Cryphonectria</taxon>
    </lineage>
</organism>
<dbReference type="EMBL" id="MU032344">
    <property type="protein sequence ID" value="KAF3769576.1"/>
    <property type="molecule type" value="Genomic_DNA"/>
</dbReference>
<reference evidence="2" key="1">
    <citation type="journal article" date="2020" name="Phytopathology">
        <title>Genome sequence of the chestnut blight fungus Cryphonectria parasitica EP155: A fundamental resource for an archetypical invasive plant pathogen.</title>
        <authorList>
            <person name="Crouch J.A."/>
            <person name="Dawe A."/>
            <person name="Aerts A."/>
            <person name="Barry K."/>
            <person name="Churchill A.C.L."/>
            <person name="Grimwood J."/>
            <person name="Hillman B."/>
            <person name="Milgroom M.G."/>
            <person name="Pangilinan J."/>
            <person name="Smith M."/>
            <person name="Salamov A."/>
            <person name="Schmutz J."/>
            <person name="Yadav J."/>
            <person name="Grigoriev I.V."/>
            <person name="Nuss D."/>
        </authorList>
    </citation>
    <scope>NUCLEOTIDE SEQUENCE</scope>
    <source>
        <strain evidence="2">EP155</strain>
    </source>
</reference>
<evidence type="ECO:0000256" key="1">
    <source>
        <dbReference type="SAM" id="MobiDB-lite"/>
    </source>
</evidence>
<protein>
    <submittedName>
        <fullName evidence="2">Uncharacterized protein</fullName>
    </submittedName>
</protein>
<dbReference type="AlphaFoldDB" id="A0A9P4YA36"/>
<accession>A0A9P4YA36</accession>